<evidence type="ECO:0000259" key="1">
    <source>
        <dbReference type="PROSITE" id="PS50943"/>
    </source>
</evidence>
<dbReference type="eggNOG" id="COG1476">
    <property type="taxonomic scope" value="Bacteria"/>
</dbReference>
<dbReference type="AlphaFoldDB" id="U1WA73"/>
<evidence type="ECO:0000313" key="3">
    <source>
        <dbReference type="Proteomes" id="UP000016511"/>
    </source>
</evidence>
<dbReference type="Pfam" id="PF01381">
    <property type="entry name" value="HTH_3"/>
    <property type="match status" value="1"/>
</dbReference>
<accession>U1WA73</accession>
<dbReference type="STRING" id="649747.HMPREF0083_05687"/>
<dbReference type="CDD" id="cd00093">
    <property type="entry name" value="HTH_XRE"/>
    <property type="match status" value="1"/>
</dbReference>
<dbReference type="InterPro" id="IPR001387">
    <property type="entry name" value="Cro/C1-type_HTH"/>
</dbReference>
<dbReference type="HOGENOM" id="CLU_066192_46_3_9"/>
<name>U1WA73_ANEAE</name>
<dbReference type="PATRIC" id="fig|649747.3.peg.5100"/>
<keyword evidence="3" id="KW-1185">Reference proteome</keyword>
<dbReference type="EMBL" id="AWSJ01000359">
    <property type="protein sequence ID" value="ERI05404.1"/>
    <property type="molecule type" value="Genomic_DNA"/>
</dbReference>
<dbReference type="SUPFAM" id="SSF47413">
    <property type="entry name" value="lambda repressor-like DNA-binding domains"/>
    <property type="match status" value="1"/>
</dbReference>
<dbReference type="Proteomes" id="UP000016511">
    <property type="component" value="Unassembled WGS sequence"/>
</dbReference>
<proteinExistence type="predicted"/>
<protein>
    <submittedName>
        <fullName evidence="2">DNA-binding helix-turn-helix protein</fullName>
    </submittedName>
</protein>
<organism evidence="2 3">
    <name type="scientific">Aneurinibacillus aneurinilyticus ATCC 12856</name>
    <dbReference type="NCBI Taxonomy" id="649747"/>
    <lineage>
        <taxon>Bacteria</taxon>
        <taxon>Bacillati</taxon>
        <taxon>Bacillota</taxon>
        <taxon>Bacilli</taxon>
        <taxon>Bacillales</taxon>
        <taxon>Paenibacillaceae</taxon>
        <taxon>Aneurinibacillus group</taxon>
        <taxon>Aneurinibacillus</taxon>
    </lineage>
</organism>
<dbReference type="GO" id="GO:0003677">
    <property type="term" value="F:DNA binding"/>
    <property type="evidence" value="ECO:0007669"/>
    <property type="project" value="UniProtKB-KW"/>
</dbReference>
<dbReference type="Gene3D" id="1.10.260.40">
    <property type="entry name" value="lambda repressor-like DNA-binding domains"/>
    <property type="match status" value="1"/>
</dbReference>
<comment type="caution">
    <text evidence="2">The sequence shown here is derived from an EMBL/GenBank/DDBJ whole genome shotgun (WGS) entry which is preliminary data.</text>
</comment>
<evidence type="ECO:0000313" key="2">
    <source>
        <dbReference type="EMBL" id="ERI05404.1"/>
    </source>
</evidence>
<gene>
    <name evidence="2" type="ORF">HMPREF0083_05687</name>
</gene>
<dbReference type="PROSITE" id="PS50943">
    <property type="entry name" value="HTH_CROC1"/>
    <property type="match status" value="1"/>
</dbReference>
<feature type="domain" description="HTH cro/C1-type" evidence="1">
    <location>
        <begin position="38"/>
        <end position="93"/>
    </location>
</feature>
<keyword evidence="2" id="KW-0238">DNA-binding</keyword>
<reference evidence="2 3" key="1">
    <citation type="submission" date="2013-08" db="EMBL/GenBank/DDBJ databases">
        <authorList>
            <person name="Weinstock G."/>
            <person name="Sodergren E."/>
            <person name="Wylie T."/>
            <person name="Fulton L."/>
            <person name="Fulton R."/>
            <person name="Fronick C."/>
            <person name="O'Laughlin M."/>
            <person name="Godfrey J."/>
            <person name="Miner T."/>
            <person name="Herter B."/>
            <person name="Appelbaum E."/>
            <person name="Cordes M."/>
            <person name="Lek S."/>
            <person name="Wollam A."/>
            <person name="Pepin K.H."/>
            <person name="Palsikar V.B."/>
            <person name="Mitreva M."/>
            <person name="Wilson R.K."/>
        </authorList>
    </citation>
    <scope>NUCLEOTIDE SEQUENCE [LARGE SCALE GENOMIC DNA]</scope>
    <source>
        <strain evidence="2 3">ATCC 12856</strain>
    </source>
</reference>
<dbReference type="SMART" id="SM00530">
    <property type="entry name" value="HTH_XRE"/>
    <property type="match status" value="1"/>
</dbReference>
<sequence length="108" mass="12575">MLTLPNWQYIIELRITEMAKKEVVSMLYKPKKVNLEKIKFLRKEKGISLDEMAKMLGYESPNGYYYLEIGRGRFPAETLARVADILQVPITELFFENDIAKMANKNLA</sequence>
<dbReference type="InterPro" id="IPR010982">
    <property type="entry name" value="Lambda_DNA-bd_dom_sf"/>
</dbReference>